<comment type="caution">
    <text evidence="3">The sequence shown here is derived from an EMBL/GenBank/DDBJ whole genome shotgun (WGS) entry which is preliminary data.</text>
</comment>
<dbReference type="AlphaFoldDB" id="A0A101FGF3"/>
<keyword evidence="1" id="KW-0802">TPR repeat</keyword>
<keyword evidence="2" id="KW-0812">Transmembrane</keyword>
<keyword evidence="2" id="KW-0472">Membrane</keyword>
<sequence length="201" mass="22374">VVLWVLVGMLAIGLLGTTVAWYLEPDRQPQGGRVPSTASQEAEQTETARLEELLTQYQEMLASRPGDLAVLTGYARVEMQLGELYLQEGKEDKGRELFEQAAEHYRQALAVEEDMQLRLELAAAYQALGAADQAEAELQQVLKQDPENVQALVQRGLLRESRGDWEGAAGDWRKLSTIDGIDEATKEFALSRLQAAEEKMK</sequence>
<reference evidence="4" key="1">
    <citation type="journal article" date="2015" name="MBio">
        <title>Genome-Resolved Metagenomic Analysis Reveals Roles for Candidate Phyla and Other Microbial Community Members in Biogeochemical Transformations in Oil Reservoirs.</title>
        <authorList>
            <person name="Hu P."/>
            <person name="Tom L."/>
            <person name="Singh A."/>
            <person name="Thomas B.C."/>
            <person name="Baker B.J."/>
            <person name="Piceno Y.M."/>
            <person name="Andersen G.L."/>
            <person name="Banfield J.F."/>
        </authorList>
    </citation>
    <scope>NUCLEOTIDE SEQUENCE [LARGE SCALE GENOMIC DNA]</scope>
</reference>
<feature type="non-terminal residue" evidence="3">
    <location>
        <position position="1"/>
    </location>
</feature>
<dbReference type="InterPro" id="IPR019734">
    <property type="entry name" value="TPR_rpt"/>
</dbReference>
<evidence type="ECO:0000313" key="3">
    <source>
        <dbReference type="EMBL" id="KUK36570.1"/>
    </source>
</evidence>
<dbReference type="PROSITE" id="PS50005">
    <property type="entry name" value="TPR"/>
    <property type="match status" value="1"/>
</dbReference>
<organism evidence="3 4">
    <name type="scientific">Thermacetogenium phaeum</name>
    <dbReference type="NCBI Taxonomy" id="85874"/>
    <lineage>
        <taxon>Bacteria</taxon>
        <taxon>Bacillati</taxon>
        <taxon>Bacillota</taxon>
        <taxon>Clostridia</taxon>
        <taxon>Thermoanaerobacterales</taxon>
        <taxon>Thermoanaerobacteraceae</taxon>
        <taxon>Thermacetogenium</taxon>
    </lineage>
</organism>
<dbReference type="Pfam" id="PF14559">
    <property type="entry name" value="TPR_19"/>
    <property type="match status" value="1"/>
</dbReference>
<feature type="transmembrane region" description="Helical" evidence="2">
    <location>
        <begin position="6"/>
        <end position="23"/>
    </location>
</feature>
<evidence type="ECO:0000313" key="4">
    <source>
        <dbReference type="Proteomes" id="UP000053326"/>
    </source>
</evidence>
<dbReference type="InterPro" id="IPR011990">
    <property type="entry name" value="TPR-like_helical_dom_sf"/>
</dbReference>
<keyword evidence="2" id="KW-1133">Transmembrane helix</keyword>
<evidence type="ECO:0000256" key="2">
    <source>
        <dbReference type="SAM" id="Phobius"/>
    </source>
</evidence>
<evidence type="ECO:0000256" key="1">
    <source>
        <dbReference type="PROSITE-ProRule" id="PRU00339"/>
    </source>
</evidence>
<feature type="repeat" description="TPR" evidence="1">
    <location>
        <begin position="115"/>
        <end position="148"/>
    </location>
</feature>
<dbReference type="Gene3D" id="1.25.40.10">
    <property type="entry name" value="Tetratricopeptide repeat domain"/>
    <property type="match status" value="1"/>
</dbReference>
<gene>
    <name evidence="3" type="ORF">XD66_0728</name>
</gene>
<proteinExistence type="predicted"/>
<dbReference type="SMART" id="SM00028">
    <property type="entry name" value="TPR"/>
    <property type="match status" value="3"/>
</dbReference>
<accession>A0A101FGF3</accession>
<dbReference type="EMBL" id="LGFO01000073">
    <property type="protein sequence ID" value="KUK36570.1"/>
    <property type="molecule type" value="Genomic_DNA"/>
</dbReference>
<dbReference type="Proteomes" id="UP000053326">
    <property type="component" value="Unassembled WGS sequence"/>
</dbReference>
<protein>
    <submittedName>
        <fullName evidence="3">Uncharacterized protein</fullName>
    </submittedName>
</protein>
<dbReference type="SUPFAM" id="SSF48452">
    <property type="entry name" value="TPR-like"/>
    <property type="match status" value="1"/>
</dbReference>
<name>A0A101FGF3_9THEO</name>